<evidence type="ECO:0000256" key="1">
    <source>
        <dbReference type="SAM" id="Phobius"/>
    </source>
</evidence>
<name>A0A9W9MUJ0_9EURO</name>
<evidence type="ECO:0000313" key="2">
    <source>
        <dbReference type="EMBL" id="KAJ5207608.1"/>
    </source>
</evidence>
<keyword evidence="3" id="KW-1185">Reference proteome</keyword>
<dbReference type="EMBL" id="JAPQKQ010000002">
    <property type="protein sequence ID" value="KAJ5207608.1"/>
    <property type="molecule type" value="Genomic_DNA"/>
</dbReference>
<dbReference type="OrthoDB" id="309640at2759"/>
<sequence length="321" mass="36117">MDRARIHIVIAYTSCSNFRPLAFSTGAEGDGNSILHKEREQCCFWACWASICASAIPDAYARNAWEEACDVPLPLAPGQLRATECLSRLDYMDMNWNCLPRLQTSNPQRVTNPTSIMGEYMKLIGVWARIQILSRTSQEEPDVVWIEGLSAKAKQIYESSQFPPWSTGKDTIPKDHARILGLHSLYHLCQMVVLCPLISLFSGRQAKPGDLREQTRANSEVVTKHAIMHGQLIRDYIVGRGDISKLSPLVGFASFVATSIFLTLLRSGARRHQDRQEGLVQTSHQLLVMIQDTIDILSILQTFWEPLRPMVNMSPITISTF</sequence>
<dbReference type="AlphaFoldDB" id="A0A9W9MUJ0"/>
<accession>A0A9W9MUJ0</accession>
<keyword evidence="1" id="KW-0472">Membrane</keyword>
<evidence type="ECO:0008006" key="4">
    <source>
        <dbReference type="Google" id="ProtNLM"/>
    </source>
</evidence>
<organism evidence="2 3">
    <name type="scientific">Penicillium cf. viridicatum</name>
    <dbReference type="NCBI Taxonomy" id="2972119"/>
    <lineage>
        <taxon>Eukaryota</taxon>
        <taxon>Fungi</taxon>
        <taxon>Dikarya</taxon>
        <taxon>Ascomycota</taxon>
        <taxon>Pezizomycotina</taxon>
        <taxon>Eurotiomycetes</taxon>
        <taxon>Eurotiomycetidae</taxon>
        <taxon>Eurotiales</taxon>
        <taxon>Aspergillaceae</taxon>
        <taxon>Penicillium</taxon>
    </lineage>
</organism>
<feature type="transmembrane region" description="Helical" evidence="1">
    <location>
        <begin position="179"/>
        <end position="201"/>
    </location>
</feature>
<dbReference type="Proteomes" id="UP001150942">
    <property type="component" value="Unassembled WGS sequence"/>
</dbReference>
<gene>
    <name evidence="2" type="ORF">N7449_001987</name>
</gene>
<protein>
    <recommendedName>
        <fullName evidence="4">Transcription factor domain-containing protein</fullName>
    </recommendedName>
</protein>
<keyword evidence="1" id="KW-0812">Transmembrane</keyword>
<reference evidence="2" key="1">
    <citation type="submission" date="2022-11" db="EMBL/GenBank/DDBJ databases">
        <authorList>
            <person name="Petersen C."/>
        </authorList>
    </citation>
    <scope>NUCLEOTIDE SEQUENCE</scope>
    <source>
        <strain evidence="2">IBT 20477</strain>
    </source>
</reference>
<keyword evidence="1" id="KW-1133">Transmembrane helix</keyword>
<evidence type="ECO:0000313" key="3">
    <source>
        <dbReference type="Proteomes" id="UP001150942"/>
    </source>
</evidence>
<proteinExistence type="predicted"/>
<comment type="caution">
    <text evidence="2">The sequence shown here is derived from an EMBL/GenBank/DDBJ whole genome shotgun (WGS) entry which is preliminary data.</text>
</comment>
<reference evidence="2" key="2">
    <citation type="journal article" date="2023" name="IMA Fungus">
        <title>Comparative genomic study of the Penicillium genus elucidates a diverse pangenome and 15 lateral gene transfer events.</title>
        <authorList>
            <person name="Petersen C."/>
            <person name="Sorensen T."/>
            <person name="Nielsen M.R."/>
            <person name="Sondergaard T.E."/>
            <person name="Sorensen J.L."/>
            <person name="Fitzpatrick D.A."/>
            <person name="Frisvad J.C."/>
            <person name="Nielsen K.L."/>
        </authorList>
    </citation>
    <scope>NUCLEOTIDE SEQUENCE</scope>
    <source>
        <strain evidence="2">IBT 20477</strain>
    </source>
</reference>
<feature type="transmembrane region" description="Helical" evidence="1">
    <location>
        <begin position="246"/>
        <end position="265"/>
    </location>
</feature>